<evidence type="ECO:0000313" key="9">
    <source>
        <dbReference type="Proteomes" id="UP000285258"/>
    </source>
</evidence>
<feature type="transmembrane region" description="Helical" evidence="6">
    <location>
        <begin position="15"/>
        <end position="39"/>
    </location>
</feature>
<evidence type="ECO:0000313" key="10">
    <source>
        <dbReference type="Proteomes" id="UP000462865"/>
    </source>
</evidence>
<reference evidence="9" key="1">
    <citation type="submission" date="2018-05" db="EMBL/GenBank/DDBJ databases">
        <title>Genome Sequencing of selected type strains of the family Eggerthellaceae.</title>
        <authorList>
            <person name="Danylec N."/>
            <person name="Stoll D.A."/>
            <person name="Doetsch A."/>
            <person name="Huch M."/>
        </authorList>
    </citation>
    <scope>NUCLEOTIDE SEQUENCE [LARGE SCALE GENOMIC DNA]</scope>
    <source>
        <strain evidence="9">DSM 27213</strain>
    </source>
</reference>
<feature type="transmembrane region" description="Helical" evidence="6">
    <location>
        <begin position="443"/>
        <end position="460"/>
    </location>
</feature>
<dbReference type="PANTHER" id="PTHR30250">
    <property type="entry name" value="PST FAMILY PREDICTED COLANIC ACID TRANSPORTER"/>
    <property type="match status" value="1"/>
</dbReference>
<dbReference type="Proteomes" id="UP000285258">
    <property type="component" value="Unassembled WGS sequence"/>
</dbReference>
<evidence type="ECO:0000256" key="3">
    <source>
        <dbReference type="ARBA" id="ARBA00022692"/>
    </source>
</evidence>
<protein>
    <submittedName>
        <fullName evidence="7">Oligosaccharide flippase family protein</fullName>
    </submittedName>
</protein>
<dbReference type="EMBL" id="WKZA01000005">
    <property type="protein sequence ID" value="MSA93917.1"/>
    <property type="molecule type" value="Genomic_DNA"/>
</dbReference>
<dbReference type="InterPro" id="IPR002797">
    <property type="entry name" value="Polysacc_synth"/>
</dbReference>
<dbReference type="RefSeq" id="WP_096227880.1">
    <property type="nucleotide sequence ID" value="NZ_CP168029.1"/>
</dbReference>
<evidence type="ECO:0000256" key="1">
    <source>
        <dbReference type="ARBA" id="ARBA00004651"/>
    </source>
</evidence>
<accession>A0A423UNB8</accession>
<comment type="subcellular location">
    <subcellularLocation>
        <location evidence="1">Cell membrane</location>
        <topology evidence="1">Multi-pass membrane protein</topology>
    </subcellularLocation>
</comment>
<sequence length="467" mass="51741">MSLLQKMNNSLSGRAFIYTVGNFVLGASNFLASAIFVRMMSTSDYGLASVYITWVALVSQIIGLRIEGTIQNAKLTYGKESLKAYCSSILFLDLVVFLVVLVLSIIFIEPVAFLLNLDQGVWLLAVITAFFLTCSNLRKCYCSAIKNAPGDLLISCILAFAQIGLSVLLILFSVCDNSYFDRVWGYSVPTVAVGVGVCVFFFFKGKRFVAPKQWKFCLSFSIPMIFNGIAYLVINQSDRLMLNSMVGSDAAGIYSFVYNIALPISVITQSLGAAWQPEYYELKAQGDEDALKTHERRYTLNVLIITVILMCVSPEILKLLGTQDYYSGLVILPVVIAGYFFQFLYTWPLNCELYHRNTVGIALATLVAAAFNIALNIFLIPIWGMVGSAVATCAAFVLLFVMHHISARIMVDEYTMTLKWFAPYVIACVCATAALTFLVDVLAARWALSLVLCVLLVVRFKKNRSII</sequence>
<feature type="transmembrane region" description="Helical" evidence="6">
    <location>
        <begin position="184"/>
        <end position="203"/>
    </location>
</feature>
<evidence type="ECO:0000313" key="8">
    <source>
        <dbReference type="EMBL" id="ROT91629.1"/>
    </source>
</evidence>
<evidence type="ECO:0000256" key="2">
    <source>
        <dbReference type="ARBA" id="ARBA00022475"/>
    </source>
</evidence>
<dbReference type="InterPro" id="IPR050833">
    <property type="entry name" value="Poly_Biosynth_Transport"/>
</dbReference>
<feature type="transmembrane region" description="Helical" evidence="6">
    <location>
        <begin position="150"/>
        <end position="172"/>
    </location>
</feature>
<dbReference type="PANTHER" id="PTHR30250:SF11">
    <property type="entry name" value="O-ANTIGEN TRANSPORTER-RELATED"/>
    <property type="match status" value="1"/>
</dbReference>
<keyword evidence="5 6" id="KW-0472">Membrane</keyword>
<feature type="transmembrane region" description="Helical" evidence="6">
    <location>
        <begin position="120"/>
        <end position="138"/>
    </location>
</feature>
<dbReference type="Pfam" id="PF01943">
    <property type="entry name" value="Polysacc_synt"/>
    <property type="match status" value="1"/>
</dbReference>
<dbReference type="EMBL" id="QIBW01000002">
    <property type="protein sequence ID" value="ROT91629.1"/>
    <property type="molecule type" value="Genomic_DNA"/>
</dbReference>
<dbReference type="Proteomes" id="UP000462865">
    <property type="component" value="Unassembled WGS sequence"/>
</dbReference>
<evidence type="ECO:0000256" key="6">
    <source>
        <dbReference type="SAM" id="Phobius"/>
    </source>
</evidence>
<gene>
    <name evidence="8" type="ORF">DMP12_03015</name>
    <name evidence="7" type="ORF">GKG38_02325</name>
</gene>
<feature type="transmembrane region" description="Helical" evidence="6">
    <location>
        <begin position="215"/>
        <end position="234"/>
    </location>
</feature>
<evidence type="ECO:0000313" key="7">
    <source>
        <dbReference type="EMBL" id="MSA93917.1"/>
    </source>
</evidence>
<name>A0A423UNB8_9ACTN</name>
<feature type="transmembrane region" description="Helical" evidence="6">
    <location>
        <begin position="298"/>
        <end position="319"/>
    </location>
</feature>
<keyword evidence="2" id="KW-1003">Cell membrane</keyword>
<keyword evidence="4 6" id="KW-1133">Transmembrane helix</keyword>
<feature type="transmembrane region" description="Helical" evidence="6">
    <location>
        <begin position="417"/>
        <end position="437"/>
    </location>
</feature>
<organism evidence="8 9">
    <name type="scientific">Gordonibacter urolithinfaciens</name>
    <dbReference type="NCBI Taxonomy" id="1335613"/>
    <lineage>
        <taxon>Bacteria</taxon>
        <taxon>Bacillati</taxon>
        <taxon>Actinomycetota</taxon>
        <taxon>Coriobacteriia</taxon>
        <taxon>Eggerthellales</taxon>
        <taxon>Eggerthellaceae</taxon>
        <taxon>Gordonibacter</taxon>
    </lineage>
</organism>
<reference evidence="8" key="2">
    <citation type="journal article" date="2019" name="Int. J. Syst. Evol. Microbiol.">
        <title>Gordonibacter faecihominis is a later heterotypic synonym of Gordonibacter urolithinfaciens.</title>
        <authorList>
            <person name="Danylec N."/>
            <person name="Stoll D.A."/>
            <person name="Huch M."/>
        </authorList>
    </citation>
    <scope>NUCLEOTIDE SEQUENCE</scope>
    <source>
        <strain evidence="8">DSM 27213</strain>
    </source>
</reference>
<comment type="caution">
    <text evidence="8">The sequence shown here is derived from an EMBL/GenBank/DDBJ whole genome shotgun (WGS) entry which is preliminary data.</text>
</comment>
<feature type="transmembrane region" description="Helical" evidence="6">
    <location>
        <begin position="254"/>
        <end position="277"/>
    </location>
</feature>
<reference evidence="7 10" key="4">
    <citation type="journal article" date="2019" name="Nat. Med.">
        <title>A library of human gut bacterial isolates paired with longitudinal multiomics data enables mechanistic microbiome research.</title>
        <authorList>
            <person name="Poyet M."/>
            <person name="Groussin M."/>
            <person name="Gibbons S.M."/>
            <person name="Avila-Pacheco J."/>
            <person name="Jiang X."/>
            <person name="Kearney S.M."/>
            <person name="Perrotta A.R."/>
            <person name="Berdy B."/>
            <person name="Zhao S."/>
            <person name="Lieberman T.D."/>
            <person name="Swanson P.K."/>
            <person name="Smith M."/>
            <person name="Roesemann S."/>
            <person name="Alexander J.E."/>
            <person name="Rich S.A."/>
            <person name="Livny J."/>
            <person name="Vlamakis H."/>
            <person name="Clish C."/>
            <person name="Bullock K."/>
            <person name="Deik A."/>
            <person name="Scott J."/>
            <person name="Pierce K.A."/>
            <person name="Xavier R.J."/>
            <person name="Alm E.J."/>
        </authorList>
    </citation>
    <scope>NUCLEOTIDE SEQUENCE [LARGE SCALE GENOMIC DNA]</scope>
    <source>
        <strain evidence="7 10">BIOML-A1</strain>
    </source>
</reference>
<evidence type="ECO:0000256" key="4">
    <source>
        <dbReference type="ARBA" id="ARBA00022989"/>
    </source>
</evidence>
<feature type="transmembrane region" description="Helical" evidence="6">
    <location>
        <begin position="359"/>
        <end position="380"/>
    </location>
</feature>
<evidence type="ECO:0000256" key="5">
    <source>
        <dbReference type="ARBA" id="ARBA00023136"/>
    </source>
</evidence>
<dbReference type="AlphaFoldDB" id="A0A423UNB8"/>
<feature type="transmembrane region" description="Helical" evidence="6">
    <location>
        <begin position="325"/>
        <end position="347"/>
    </location>
</feature>
<keyword evidence="3 6" id="KW-0812">Transmembrane</keyword>
<feature type="transmembrane region" description="Helical" evidence="6">
    <location>
        <begin position="85"/>
        <end position="108"/>
    </location>
</feature>
<reference evidence="8" key="3">
    <citation type="journal article" date="2019" name="Microbiol. Resour. Announc.">
        <title>Draft Genome Sequences of Type Strains of Gordonibacter faecihominis, Paraeggerthella hongkongensis, Parvibacter caecicola,Slackia equolifaciens, Slackia faecicanis, and Slackia isoflavoniconvertens.</title>
        <authorList>
            <person name="Danylec N."/>
            <person name="Stoll D.A."/>
            <person name="Dotsch A."/>
            <person name="Huch M."/>
        </authorList>
    </citation>
    <scope>NUCLEOTIDE SEQUENCE</scope>
    <source>
        <strain evidence="8">DSM 27213</strain>
    </source>
</reference>
<dbReference type="GO" id="GO:0005886">
    <property type="term" value="C:plasma membrane"/>
    <property type="evidence" value="ECO:0007669"/>
    <property type="project" value="UniProtKB-SubCell"/>
</dbReference>
<proteinExistence type="predicted"/>
<feature type="transmembrane region" description="Helical" evidence="6">
    <location>
        <begin position="386"/>
        <end position="405"/>
    </location>
</feature>
<feature type="transmembrane region" description="Helical" evidence="6">
    <location>
        <begin position="45"/>
        <end position="64"/>
    </location>
</feature>